<feature type="transmembrane region" description="Helical" evidence="7">
    <location>
        <begin position="372"/>
        <end position="390"/>
    </location>
</feature>
<dbReference type="Proteomes" id="UP000078561">
    <property type="component" value="Unassembled WGS sequence"/>
</dbReference>
<accession>A0A168KPU3</accession>
<dbReference type="GO" id="GO:0016020">
    <property type="term" value="C:membrane"/>
    <property type="evidence" value="ECO:0007669"/>
    <property type="project" value="InterPro"/>
</dbReference>
<dbReference type="STRING" id="4829.A0A168KPU3"/>
<evidence type="ECO:0000256" key="6">
    <source>
        <dbReference type="ARBA" id="ARBA00023136"/>
    </source>
</evidence>
<dbReference type="NCBIfam" id="TIGR00785">
    <property type="entry name" value="dass"/>
    <property type="match status" value="1"/>
</dbReference>
<evidence type="ECO:0000313" key="8">
    <source>
        <dbReference type="EMBL" id="SAL95141.1"/>
    </source>
</evidence>
<dbReference type="InterPro" id="IPR001898">
    <property type="entry name" value="SLC13A/DASS"/>
</dbReference>
<organism evidence="8">
    <name type="scientific">Absidia glauca</name>
    <name type="common">Pin mould</name>
    <dbReference type="NCBI Taxonomy" id="4829"/>
    <lineage>
        <taxon>Eukaryota</taxon>
        <taxon>Fungi</taxon>
        <taxon>Fungi incertae sedis</taxon>
        <taxon>Mucoromycota</taxon>
        <taxon>Mucoromycotina</taxon>
        <taxon>Mucoromycetes</taxon>
        <taxon>Mucorales</taxon>
        <taxon>Cunninghamellaceae</taxon>
        <taxon>Absidia</taxon>
    </lineage>
</organism>
<name>A0A168KPU3_ABSGL</name>
<evidence type="ECO:0000256" key="4">
    <source>
        <dbReference type="ARBA" id="ARBA00022780"/>
    </source>
</evidence>
<comment type="similarity">
    <text evidence="2">Belongs to the SLC13A/DASS transporter (TC 2.A.47) family. DIT1 subfamily.</text>
</comment>
<keyword evidence="9" id="KW-1185">Reference proteome</keyword>
<protein>
    <recommendedName>
        <fullName evidence="10">Citrate transporter-like domain-containing protein</fullName>
    </recommendedName>
</protein>
<proteinExistence type="inferred from homology"/>
<evidence type="ECO:0000256" key="1">
    <source>
        <dbReference type="ARBA" id="ARBA00004478"/>
    </source>
</evidence>
<keyword evidence="5 7" id="KW-1133">Transmembrane helix</keyword>
<feature type="transmembrane region" description="Helical" evidence="7">
    <location>
        <begin position="519"/>
        <end position="541"/>
    </location>
</feature>
<dbReference type="OrthoDB" id="1695362at2759"/>
<evidence type="ECO:0000256" key="5">
    <source>
        <dbReference type="ARBA" id="ARBA00022989"/>
    </source>
</evidence>
<keyword evidence="4" id="KW-0934">Plastid</keyword>
<comment type="subcellular location">
    <subcellularLocation>
        <location evidence="1">Plastid</location>
        <location evidence="1">Chloroplast inner membrane</location>
        <topology evidence="1">Multi-pass membrane protein</topology>
    </subcellularLocation>
</comment>
<dbReference type="GO" id="GO:0022857">
    <property type="term" value="F:transmembrane transporter activity"/>
    <property type="evidence" value="ECO:0007669"/>
    <property type="project" value="InterPro"/>
</dbReference>
<evidence type="ECO:0008006" key="10">
    <source>
        <dbReference type="Google" id="ProtNLM"/>
    </source>
</evidence>
<dbReference type="EMBL" id="LT550170">
    <property type="protein sequence ID" value="SAL95141.1"/>
    <property type="molecule type" value="Genomic_DNA"/>
</dbReference>
<feature type="transmembrane region" description="Helical" evidence="7">
    <location>
        <begin position="37"/>
        <end position="54"/>
    </location>
</feature>
<evidence type="ECO:0000256" key="7">
    <source>
        <dbReference type="SAM" id="Phobius"/>
    </source>
</evidence>
<keyword evidence="6 7" id="KW-0472">Membrane</keyword>
<dbReference type="Pfam" id="PF00939">
    <property type="entry name" value="Na_sulph_symp"/>
    <property type="match status" value="1"/>
</dbReference>
<feature type="transmembrane region" description="Helical" evidence="7">
    <location>
        <begin position="287"/>
        <end position="314"/>
    </location>
</feature>
<evidence type="ECO:0000256" key="3">
    <source>
        <dbReference type="ARBA" id="ARBA00022692"/>
    </source>
</evidence>
<gene>
    <name evidence="8" type="primary">ABSGL_00442.1 scaffold 537</name>
</gene>
<feature type="transmembrane region" description="Helical" evidence="7">
    <location>
        <begin position="66"/>
        <end position="96"/>
    </location>
</feature>
<evidence type="ECO:0000256" key="2">
    <source>
        <dbReference type="ARBA" id="ARBA00007349"/>
    </source>
</evidence>
<sequence length="547" mass="58973">MKTSDDIVTIDYDECPCLPSSHDQPQSKWRRLLKTPFVGLLPSVTLALVLWFGMTPTSDLSPTAIHLLAVFISCIFALMTTSFTVTTLVMTALVILSLTRSFQCMDDSTGVSVECRLCGTSRMEGGGSYDCNGGQQAFAHSLEGFSSTVVWLVFASFHLGKAMEITGLGKRLSLWMVRIFGKHILGLAYSIVFSGSPPTASFIELLIAPFVPSNTARGGGIILPVVQSIAHTLGSTPRHNPDMGGFLMLVGSHANILSASMYLTGMAPNPIVLVKSNELFPSIKFTFTTWLAGSIAPAMVCALCLPLILGPLILGRTLGAKHGYSDAVIAHSKQELKAMGSMSIKEMQLCLVSIGCLCLWVTSAYTRLDSTLVALMGTLALLLMGTIAWTDIATNTTAWDTLFWLGGFITMAQHLSATGASAYLGHHISETIIYLGLSPVPCLALAYFFTTFMFSSLSAHTVAFVSTFLEVGRTLNGNPMVLTALLGYFGALGGCMTNFSTGSSVMYYSTGYVSRLKWFGVGGLFAVFYIMVYFTIGMGWWKLLGWY</sequence>
<dbReference type="InterPro" id="IPR030676">
    <property type="entry name" value="CitT-rel"/>
</dbReference>
<reference evidence="8" key="1">
    <citation type="submission" date="2016-04" db="EMBL/GenBank/DDBJ databases">
        <authorList>
            <person name="Evans L.H."/>
            <person name="Alamgir A."/>
            <person name="Owens N."/>
            <person name="Weber N.D."/>
            <person name="Virtaneva K."/>
            <person name="Barbian K."/>
            <person name="Babar A."/>
            <person name="Rosenke K."/>
        </authorList>
    </citation>
    <scope>NUCLEOTIDE SEQUENCE [LARGE SCALE GENOMIC DNA]</scope>
    <source>
        <strain evidence="8">CBS 101.48</strain>
    </source>
</reference>
<keyword evidence="3 7" id="KW-0812">Transmembrane</keyword>
<dbReference type="PANTHER" id="PTHR42826">
    <property type="entry name" value="DICARBOXYLATE TRANSPORTER 2.1, CHLOROPLASTIC"/>
    <property type="match status" value="1"/>
</dbReference>
<feature type="transmembrane region" description="Helical" evidence="7">
    <location>
        <begin position="246"/>
        <end position="267"/>
    </location>
</feature>
<dbReference type="InParanoid" id="A0A168KPU3"/>
<evidence type="ECO:0000313" key="9">
    <source>
        <dbReference type="Proteomes" id="UP000078561"/>
    </source>
</evidence>
<feature type="transmembrane region" description="Helical" evidence="7">
    <location>
        <begin position="402"/>
        <end position="424"/>
    </location>
</feature>
<feature type="transmembrane region" description="Helical" evidence="7">
    <location>
        <begin position="481"/>
        <end position="499"/>
    </location>
</feature>
<keyword evidence="4" id="KW-1001">Plastid inner membrane</keyword>
<dbReference type="AlphaFoldDB" id="A0A168KPU3"/>